<organism evidence="16 17">
    <name type="scientific">Lichtheimia corymbifera JMRC:FSU:9682</name>
    <dbReference type="NCBI Taxonomy" id="1263082"/>
    <lineage>
        <taxon>Eukaryota</taxon>
        <taxon>Fungi</taxon>
        <taxon>Fungi incertae sedis</taxon>
        <taxon>Mucoromycota</taxon>
        <taxon>Mucoromycotina</taxon>
        <taxon>Mucoromycetes</taxon>
        <taxon>Mucorales</taxon>
        <taxon>Lichtheimiaceae</taxon>
        <taxon>Lichtheimia</taxon>
    </lineage>
</organism>
<feature type="transmembrane region" description="Helical" evidence="13">
    <location>
        <begin position="170"/>
        <end position="189"/>
    </location>
</feature>
<dbReference type="CDD" id="cd18578">
    <property type="entry name" value="ABC_6TM_Pgp_ABCB1_D2_like"/>
    <property type="match status" value="1"/>
</dbReference>
<name>A0A068RU53_9FUNG</name>
<dbReference type="InterPro" id="IPR039421">
    <property type="entry name" value="Type_1_exporter"/>
</dbReference>
<feature type="transmembrane region" description="Helical" evidence="13">
    <location>
        <begin position="98"/>
        <end position="118"/>
    </location>
</feature>
<evidence type="ECO:0000256" key="4">
    <source>
        <dbReference type="ARBA" id="ARBA00022692"/>
    </source>
</evidence>
<gene>
    <name evidence="16" type="ORF">LCOR_04858.1</name>
</gene>
<dbReference type="Proteomes" id="UP000027586">
    <property type="component" value="Unassembled WGS sequence"/>
</dbReference>
<dbReference type="PROSITE" id="PS50929">
    <property type="entry name" value="ABC_TM1F"/>
    <property type="match status" value="2"/>
</dbReference>
<dbReference type="Pfam" id="PF00005">
    <property type="entry name" value="ABC_tran"/>
    <property type="match status" value="2"/>
</dbReference>
<accession>A0A068RU53</accession>
<keyword evidence="10 13" id="KW-0472">Membrane</keyword>
<proteinExistence type="inferred from homology"/>
<dbReference type="Gene3D" id="1.20.1560.10">
    <property type="entry name" value="ABC transporter type 1, transmembrane domain"/>
    <property type="match status" value="1"/>
</dbReference>
<dbReference type="GO" id="GO:0005743">
    <property type="term" value="C:mitochondrial inner membrane"/>
    <property type="evidence" value="ECO:0007669"/>
    <property type="project" value="TreeGrafter"/>
</dbReference>
<evidence type="ECO:0000256" key="1">
    <source>
        <dbReference type="ARBA" id="ARBA00004141"/>
    </source>
</evidence>
<evidence type="ECO:0000256" key="7">
    <source>
        <dbReference type="ARBA" id="ARBA00022840"/>
    </source>
</evidence>
<feature type="region of interest" description="Disordered" evidence="12">
    <location>
        <begin position="1"/>
        <end position="27"/>
    </location>
</feature>
<evidence type="ECO:0000256" key="5">
    <source>
        <dbReference type="ARBA" id="ARBA00022737"/>
    </source>
</evidence>
<feature type="transmembrane region" description="Helical" evidence="13">
    <location>
        <begin position="758"/>
        <end position="783"/>
    </location>
</feature>
<feature type="domain" description="ABC transmembrane type-1" evidence="15">
    <location>
        <begin position="711"/>
        <end position="1003"/>
    </location>
</feature>
<evidence type="ECO:0000256" key="2">
    <source>
        <dbReference type="ARBA" id="ARBA00007577"/>
    </source>
</evidence>
<dbReference type="FunFam" id="3.40.50.300:FF:000479">
    <property type="entry name" value="Multidrug resistance protein 1A"/>
    <property type="match status" value="1"/>
</dbReference>
<dbReference type="SUPFAM" id="SSF52540">
    <property type="entry name" value="P-loop containing nucleoside triphosphate hydrolases"/>
    <property type="match status" value="2"/>
</dbReference>
<keyword evidence="17" id="KW-1185">Reference proteome</keyword>
<evidence type="ECO:0000256" key="3">
    <source>
        <dbReference type="ARBA" id="ARBA00022448"/>
    </source>
</evidence>
<dbReference type="STRING" id="1263082.A0A068RU53"/>
<feature type="transmembrane region" description="Helical" evidence="13">
    <location>
        <begin position="47"/>
        <end position="71"/>
    </location>
</feature>
<dbReference type="GO" id="GO:0090374">
    <property type="term" value="P:oligopeptide export from mitochondrion"/>
    <property type="evidence" value="ECO:0007669"/>
    <property type="project" value="TreeGrafter"/>
</dbReference>
<dbReference type="PANTHER" id="PTHR43394:SF16">
    <property type="entry name" value="ABC TRANSPORTER B FAMILY MEMBER 4-LIKE ISOFORM X1"/>
    <property type="match status" value="1"/>
</dbReference>
<evidence type="ECO:0000256" key="11">
    <source>
        <dbReference type="ARBA" id="ARBA00023180"/>
    </source>
</evidence>
<dbReference type="InterPro" id="IPR027417">
    <property type="entry name" value="P-loop_NTPase"/>
</dbReference>
<evidence type="ECO:0000313" key="16">
    <source>
        <dbReference type="EMBL" id="CDH53514.1"/>
    </source>
</evidence>
<dbReference type="SMART" id="SM00382">
    <property type="entry name" value="AAA"/>
    <property type="match status" value="2"/>
</dbReference>
<dbReference type="CDD" id="cd03249">
    <property type="entry name" value="ABC_MTABC3_MDL1_MDL2"/>
    <property type="match status" value="2"/>
</dbReference>
<evidence type="ECO:0000256" key="9">
    <source>
        <dbReference type="ARBA" id="ARBA00022989"/>
    </source>
</evidence>
<dbReference type="PROSITE" id="PS00211">
    <property type="entry name" value="ABC_TRANSPORTER_1"/>
    <property type="match status" value="2"/>
</dbReference>
<keyword evidence="6" id="KW-0547">Nucleotide-binding</keyword>
<dbReference type="Gene3D" id="3.40.50.300">
    <property type="entry name" value="P-loop containing nucleotide triphosphate hydrolases"/>
    <property type="match status" value="2"/>
</dbReference>
<comment type="subcellular location">
    <subcellularLocation>
        <location evidence="1">Membrane</location>
        <topology evidence="1">Multi-pass membrane protein</topology>
    </subcellularLocation>
</comment>
<evidence type="ECO:0000259" key="14">
    <source>
        <dbReference type="PROSITE" id="PS50893"/>
    </source>
</evidence>
<dbReference type="InterPro" id="IPR017871">
    <property type="entry name" value="ABC_transporter-like_CS"/>
</dbReference>
<dbReference type="GO" id="GO:0016887">
    <property type="term" value="F:ATP hydrolysis activity"/>
    <property type="evidence" value="ECO:0007669"/>
    <property type="project" value="InterPro"/>
</dbReference>
<feature type="domain" description="ABC transmembrane type-1" evidence="15">
    <location>
        <begin position="59"/>
        <end position="337"/>
    </location>
</feature>
<dbReference type="InterPro" id="IPR011527">
    <property type="entry name" value="ABC1_TM_dom"/>
</dbReference>
<keyword evidence="8" id="KW-1278">Translocase</keyword>
<dbReference type="FunFam" id="3.40.50.300:FF:000205">
    <property type="entry name" value="ABC transporter B family member 4"/>
    <property type="match status" value="1"/>
</dbReference>
<comment type="caution">
    <text evidence="16">The sequence shown here is derived from an EMBL/GenBank/DDBJ whole genome shotgun (WGS) entry which is preliminary data.</text>
</comment>
<keyword evidence="11" id="KW-0325">Glycoprotein</keyword>
<dbReference type="PROSITE" id="PS50893">
    <property type="entry name" value="ABC_TRANSPORTER_2"/>
    <property type="match status" value="2"/>
</dbReference>
<feature type="domain" description="ABC transporter" evidence="14">
    <location>
        <begin position="1037"/>
        <end position="1279"/>
    </location>
</feature>
<dbReference type="OrthoDB" id="6500128at2759"/>
<evidence type="ECO:0000256" key="6">
    <source>
        <dbReference type="ARBA" id="ARBA00022741"/>
    </source>
</evidence>
<evidence type="ECO:0000256" key="10">
    <source>
        <dbReference type="ARBA" id="ARBA00023136"/>
    </source>
</evidence>
<dbReference type="InterPro" id="IPR003593">
    <property type="entry name" value="AAA+_ATPase"/>
</dbReference>
<evidence type="ECO:0000256" key="13">
    <source>
        <dbReference type="SAM" id="Phobius"/>
    </source>
</evidence>
<feature type="transmembrane region" description="Helical" evidence="13">
    <location>
        <begin position="273"/>
        <end position="296"/>
    </location>
</feature>
<feature type="transmembrane region" description="Helical" evidence="13">
    <location>
        <begin position="709"/>
        <end position="738"/>
    </location>
</feature>
<feature type="domain" description="ABC transporter" evidence="14">
    <location>
        <begin position="373"/>
        <end position="610"/>
    </location>
</feature>
<feature type="transmembrane region" description="Helical" evidence="13">
    <location>
        <begin position="195"/>
        <end position="216"/>
    </location>
</feature>
<keyword evidence="4 13" id="KW-0812">Transmembrane</keyword>
<dbReference type="FunFam" id="1.20.1560.10:FF:000018">
    <property type="entry name" value="ATP-binding cassette subfamily B member 11"/>
    <property type="match status" value="1"/>
</dbReference>
<keyword evidence="3" id="KW-0813">Transport</keyword>
<keyword evidence="9 13" id="KW-1133">Transmembrane helix</keyword>
<dbReference type="GO" id="GO:0015421">
    <property type="term" value="F:ABC-type oligopeptide transporter activity"/>
    <property type="evidence" value="ECO:0007669"/>
    <property type="project" value="TreeGrafter"/>
</dbReference>
<dbReference type="EMBL" id="CBTN010000017">
    <property type="protein sequence ID" value="CDH53514.1"/>
    <property type="molecule type" value="Genomic_DNA"/>
</dbReference>
<dbReference type="Pfam" id="PF00664">
    <property type="entry name" value="ABC_membrane"/>
    <property type="match status" value="2"/>
</dbReference>
<evidence type="ECO:0000259" key="15">
    <source>
        <dbReference type="PROSITE" id="PS50929"/>
    </source>
</evidence>
<evidence type="ECO:0000256" key="12">
    <source>
        <dbReference type="SAM" id="MobiDB-lite"/>
    </source>
</evidence>
<dbReference type="InterPro" id="IPR036640">
    <property type="entry name" value="ABC1_TM_sf"/>
</dbReference>
<dbReference type="CDD" id="cd18577">
    <property type="entry name" value="ABC_6TM_Pgp_ABCB1_D1_like"/>
    <property type="match status" value="1"/>
</dbReference>
<keyword evidence="5" id="KW-0677">Repeat</keyword>
<feature type="transmembrane region" description="Helical" evidence="13">
    <location>
        <begin position="844"/>
        <end position="872"/>
    </location>
</feature>
<dbReference type="GO" id="GO:0005524">
    <property type="term" value="F:ATP binding"/>
    <property type="evidence" value="ECO:0007669"/>
    <property type="project" value="UniProtKB-KW"/>
</dbReference>
<protein>
    <submittedName>
        <fullName evidence="16">Multidrug pheromone mdr abc transporter family</fullName>
    </submittedName>
</protein>
<dbReference type="PANTHER" id="PTHR43394">
    <property type="entry name" value="ATP-DEPENDENT PERMEASE MDL1, MITOCHONDRIAL"/>
    <property type="match status" value="1"/>
</dbReference>
<reference evidence="16" key="1">
    <citation type="submission" date="2013-08" db="EMBL/GenBank/DDBJ databases">
        <title>Gene expansion shapes genome architecture in the human pathogen Lichtheimia corymbifera: an evolutionary genomics analysis in the ancient terrestrial Mucorales (Mucoromycotina).</title>
        <authorList>
            <person name="Schwartze V.U."/>
            <person name="Winter S."/>
            <person name="Shelest E."/>
            <person name="Marcet-Houben M."/>
            <person name="Horn F."/>
            <person name="Wehner S."/>
            <person name="Hoffmann K."/>
            <person name="Riege K."/>
            <person name="Sammeth M."/>
            <person name="Nowrousian M."/>
            <person name="Valiante V."/>
            <person name="Linde J."/>
            <person name="Jacobsen I.D."/>
            <person name="Marz M."/>
            <person name="Brakhage A.A."/>
            <person name="Gabaldon T."/>
            <person name="Bocker S."/>
            <person name="Voigt K."/>
        </authorList>
    </citation>
    <scope>NUCLEOTIDE SEQUENCE [LARGE SCALE GENOMIC DNA]</scope>
    <source>
        <strain evidence="16">FSU 9682</strain>
    </source>
</reference>
<dbReference type="InterPro" id="IPR003439">
    <property type="entry name" value="ABC_transporter-like_ATP-bd"/>
</dbReference>
<dbReference type="SUPFAM" id="SSF90123">
    <property type="entry name" value="ABC transporter transmembrane region"/>
    <property type="match status" value="2"/>
</dbReference>
<keyword evidence="7" id="KW-0067">ATP-binding</keyword>
<sequence>MKMGKKKDTSTNEKGIDDSNTNDKPKKTKQSVSVIQLFRFSTLRDKMMILCAIVGSAYTGAILPISVIIFGDVMRKMGQSMLHTETLLDNTRSMILELVYLGTSVLVATYVATAFWIISGENQARRIRMKYLHAVLRQDMSWFDSAEEGSLNTRLAGDTQTIQDGISEDCGTLILSVAQFISGYIVAFIKGWRMALVMLSTVPLLIASGAVMGIFITRFTLKVQRSYALAGTVAEQVFAGLRTVYSFSLQERFAKRFERELVHARKMGIKRGIVLGFGFGSFMLVLFLTYSLSFWYGSRLVKEGEFDGPTVLVVFFAMMLGSMALTQVPPSLSSVSSACGAAHTIFSTIDRVPSIDPDDKSFGDISSRLQGEIEFRNVFFKYPTRPNLIILKDLSLKIKQGMTVAFVGPSGSGKSTAIQLLQRFYDPVAGQVLLDGRDLRSYNVQSLRQQIGVVGQEPVLFNMTIKHNLLMGVEDTESVSHDDIVEACKKANCHGFISQLPQGYNTLVGSGMLSGGQKQRIAIARAILKNPTLLLLDEATSALDTQSERLVQHALDAAAADRTTIVVAHRLSTIRNADLIVVMQHGDLVERGTHQELIELGGVYADLVKKQEVATTQSSTDITDQTDDPDLLLQQEKEELYLNEKMADDQQSNLSRVISSNNIKRMSTASSVDAFQLKLKREKEERKKKKGQKAPIFKVIRQMRPEWPLMLIGCLGAAVAGSVFPCFAYAFSKVIILITDPTRRNEIDQGPVQGTNLYAFLFVVIAVAAFIAFSTQTISFEIAGERYTERLRGDMFRSLMRQEVGYFDQEENSVGALTTKIAVDAKNVNQLVTKVWGDVIQLSVTVIAGLSIAFAYSWLLTLIILCATPFVVIATGSETRVRQGFQDNTKKANAESGEVAGEAIKEIRTIAGLNKQAYFERKFEKAIEYPHRLAVRKALLASIGQALLRGFNLYLNALALYAGIRLIMDGRITFEEMFTVLAEILTTATNAGRGSVFTATFAKAKFSALAAFEVLERQPRIDPDLEGIEPKAVNGDVSFDKITFAYPARPNNPVFKGQFGFKAKANQTIALVGPSGCGKSTTIGMLLRWYDPLQGTVRLDDHSVDTYTIANLRSHMGWIGQEPVLFDMTIGENIRFGVEEDKEVSQAQVEEACRAANIHDFIAGLPQGYNSRVGDKGSQLSGGQKQRIAIARAWIRKPKILLLDEATSALDSESEKLVQEALDKVVGEGGRTILTIAHRLSTIQNADLICVVKDGRVIEQGTHWELLKLNGTYTELVNQQSLDPTASSS</sequence>
<dbReference type="VEuPathDB" id="FungiDB:LCOR_04858.1"/>
<feature type="compositionally biased region" description="Basic and acidic residues" evidence="12">
    <location>
        <begin position="1"/>
        <end position="25"/>
    </location>
</feature>
<evidence type="ECO:0000313" key="17">
    <source>
        <dbReference type="Proteomes" id="UP000027586"/>
    </source>
</evidence>
<comment type="similarity">
    <text evidence="2">Belongs to the ABC transporter superfamily. ABCB family. Multidrug resistance exporter (TC 3.A.1.201) subfamily.</text>
</comment>
<evidence type="ECO:0000256" key="8">
    <source>
        <dbReference type="ARBA" id="ARBA00022967"/>
    </source>
</evidence>